<dbReference type="GO" id="GO:0015920">
    <property type="term" value="P:lipopolysaccharide transport"/>
    <property type="evidence" value="ECO:0007669"/>
    <property type="project" value="TreeGrafter"/>
</dbReference>
<dbReference type="InterPro" id="IPR005495">
    <property type="entry name" value="LptG/LptF_permease"/>
</dbReference>
<dbReference type="Pfam" id="PF03739">
    <property type="entry name" value="LptF_LptG"/>
    <property type="match status" value="1"/>
</dbReference>
<accession>A0A5Q4VH77</accession>
<dbReference type="EMBL" id="VDMB01000003">
    <property type="protein sequence ID" value="TYT75632.1"/>
    <property type="molecule type" value="Genomic_DNA"/>
</dbReference>
<dbReference type="Proteomes" id="UP000321899">
    <property type="component" value="Unassembled WGS sequence"/>
</dbReference>
<evidence type="ECO:0000313" key="8">
    <source>
        <dbReference type="Proteomes" id="UP000321899"/>
    </source>
</evidence>
<dbReference type="GO" id="GO:0055085">
    <property type="term" value="P:transmembrane transport"/>
    <property type="evidence" value="ECO:0007669"/>
    <property type="project" value="InterPro"/>
</dbReference>
<protein>
    <submittedName>
        <fullName evidence="7">LPS export ABC transporter permease LptF</fullName>
    </submittedName>
</protein>
<keyword evidence="2" id="KW-1003">Cell membrane</keyword>
<keyword evidence="5 6" id="KW-0472">Membrane</keyword>
<dbReference type="PANTHER" id="PTHR33529:SF6">
    <property type="entry name" value="YJGP_YJGQ FAMILY PERMEASE"/>
    <property type="match status" value="1"/>
</dbReference>
<evidence type="ECO:0000256" key="2">
    <source>
        <dbReference type="ARBA" id="ARBA00022475"/>
    </source>
</evidence>
<feature type="transmembrane region" description="Helical" evidence="6">
    <location>
        <begin position="292"/>
        <end position="309"/>
    </location>
</feature>
<evidence type="ECO:0000256" key="4">
    <source>
        <dbReference type="ARBA" id="ARBA00022989"/>
    </source>
</evidence>
<dbReference type="InterPro" id="IPR030922">
    <property type="entry name" value="LptF"/>
</dbReference>
<evidence type="ECO:0000256" key="6">
    <source>
        <dbReference type="SAM" id="Phobius"/>
    </source>
</evidence>
<sequence>MGRNYLIMYRVDRYFFSQMIFPFFLNIIFFTLIFLITQLVDIADLVVNYGTGLSSVALLLAYTSPFFLQFTIPLAVMVTVLITFLRLSGDREILALKAGGFSSWRFLPPVLFFCLLAALITAGMTIYGLPWGKLESRKLIAELAMKHGNMILKPMVFNDMFSGVTLYAGEMDKDTGSLKDIFIEDYREKEGMGTIIAPEGQLQVDAGTGMVLIRLSDGMILRGDGNMSDVHAIAFENYDLSLNLSKEKSDILGGRPKDKEEMGFSELREYIRTLPEGSKSYNAAVIKLHEKFSLPAACFVLGIVAFSLGISSMERKRSPGLSAGLGFFLVYYAFLTMGWSFGESGVFSPEIAIWTPNLVLGLVGGWMLFRVAAEKKLIPQFIYVLKIRSGEKG</sequence>
<evidence type="ECO:0000313" key="7">
    <source>
        <dbReference type="EMBL" id="TYT75632.1"/>
    </source>
</evidence>
<name>A0A5Q4VH77_9BACT</name>
<keyword evidence="3 6" id="KW-0812">Transmembrane</keyword>
<evidence type="ECO:0000256" key="3">
    <source>
        <dbReference type="ARBA" id="ARBA00022692"/>
    </source>
</evidence>
<evidence type="ECO:0000256" key="5">
    <source>
        <dbReference type="ARBA" id="ARBA00023136"/>
    </source>
</evidence>
<dbReference type="NCBIfam" id="TIGR04407">
    <property type="entry name" value="LptF_YjgP"/>
    <property type="match status" value="1"/>
</dbReference>
<keyword evidence="4 6" id="KW-1133">Transmembrane helix</keyword>
<organism evidence="7 8">
    <name type="scientific">Desulfobotulus mexicanus</name>
    <dbReference type="NCBI Taxonomy" id="2586642"/>
    <lineage>
        <taxon>Bacteria</taxon>
        <taxon>Pseudomonadati</taxon>
        <taxon>Thermodesulfobacteriota</taxon>
        <taxon>Desulfobacteria</taxon>
        <taxon>Desulfobacterales</taxon>
        <taxon>Desulfobacteraceae</taxon>
        <taxon>Desulfobotulus</taxon>
    </lineage>
</organism>
<dbReference type="AlphaFoldDB" id="A0A5Q4VH77"/>
<gene>
    <name evidence="7" type="primary">lptF</name>
    <name evidence="7" type="ORF">FIM25_04125</name>
</gene>
<keyword evidence="8" id="KW-1185">Reference proteome</keyword>
<dbReference type="GO" id="GO:0043190">
    <property type="term" value="C:ATP-binding cassette (ABC) transporter complex"/>
    <property type="evidence" value="ECO:0007669"/>
    <property type="project" value="InterPro"/>
</dbReference>
<feature type="transmembrane region" description="Helical" evidence="6">
    <location>
        <begin position="351"/>
        <end position="369"/>
    </location>
</feature>
<proteinExistence type="predicted"/>
<feature type="transmembrane region" description="Helical" evidence="6">
    <location>
        <begin position="106"/>
        <end position="129"/>
    </location>
</feature>
<comment type="caution">
    <text evidence="7">The sequence shown here is derived from an EMBL/GenBank/DDBJ whole genome shotgun (WGS) entry which is preliminary data.</text>
</comment>
<feature type="transmembrane region" description="Helical" evidence="6">
    <location>
        <begin position="60"/>
        <end position="85"/>
    </location>
</feature>
<dbReference type="OrthoDB" id="9792188at2"/>
<evidence type="ECO:0000256" key="1">
    <source>
        <dbReference type="ARBA" id="ARBA00004651"/>
    </source>
</evidence>
<feature type="transmembrane region" description="Helical" evidence="6">
    <location>
        <begin position="321"/>
        <end position="339"/>
    </location>
</feature>
<reference evidence="7 8" key="1">
    <citation type="submission" date="2019-06" db="EMBL/GenBank/DDBJ databases">
        <title>Desulfobotulus mexicanus sp. nov., a novel sulfate-reducing bacterium isolated from the sediment of an alkaline crater lake in Mexico.</title>
        <authorList>
            <person name="Hirschler-Rea A."/>
        </authorList>
    </citation>
    <scope>NUCLEOTIDE SEQUENCE [LARGE SCALE GENOMIC DNA]</scope>
    <source>
        <strain evidence="7 8">PAR22N</strain>
    </source>
</reference>
<feature type="transmembrane region" description="Helical" evidence="6">
    <location>
        <begin position="20"/>
        <end position="40"/>
    </location>
</feature>
<comment type="subcellular location">
    <subcellularLocation>
        <location evidence="1">Cell membrane</location>
        <topology evidence="1">Multi-pass membrane protein</topology>
    </subcellularLocation>
</comment>
<dbReference type="PANTHER" id="PTHR33529">
    <property type="entry name" value="SLR0882 PROTEIN-RELATED"/>
    <property type="match status" value="1"/>
</dbReference>